<dbReference type="AlphaFoldDB" id="A0A1C4GPB8"/>
<dbReference type="EMBL" id="FMBI01000062">
    <property type="protein sequence ID" value="SCC69705.1"/>
    <property type="molecule type" value="Genomic_DNA"/>
</dbReference>
<evidence type="ECO:0000313" key="1">
    <source>
        <dbReference type="EMBL" id="SCC69705.1"/>
    </source>
</evidence>
<accession>A0A1C4GPB8</accession>
<dbReference type="RefSeq" id="WP_118991981.1">
    <property type="nucleotide sequence ID" value="NZ_FMBI01000062.1"/>
</dbReference>
<dbReference type="Proteomes" id="UP000195991">
    <property type="component" value="Unassembled WGS sequence"/>
</dbReference>
<protein>
    <submittedName>
        <fullName evidence="1">Uncharacterized protein</fullName>
    </submittedName>
</protein>
<organism evidence="1 2">
    <name type="scientific">Bacillus thuringiensis</name>
    <dbReference type="NCBI Taxonomy" id="1428"/>
    <lineage>
        <taxon>Bacteria</taxon>
        <taxon>Bacillati</taxon>
        <taxon>Bacillota</taxon>
        <taxon>Bacilli</taxon>
        <taxon>Bacillales</taxon>
        <taxon>Bacillaceae</taxon>
        <taxon>Bacillus</taxon>
        <taxon>Bacillus cereus group</taxon>
    </lineage>
</organism>
<evidence type="ECO:0000313" key="2">
    <source>
        <dbReference type="Proteomes" id="UP000195991"/>
    </source>
</evidence>
<name>A0A1C4GPB8_BACTU</name>
<sequence>MNLMNRNKIGVVGFSTFVNGNLVFKVNGSFEHNDIIQRYWDKKCAHLHEDCIVSEDASLIVDTVPANNEYGYELRLLAVWNNAQRKFRYEYDDVGMEAEYMGLVVGLEGTSDTDTSDICPSCSKGNLIPMYDEHPNWIKFCRYCDFRTDNSEYSPLPY</sequence>
<gene>
    <name evidence="1" type="ORF">BTT61001_06313</name>
</gene>
<proteinExistence type="predicted"/>
<reference evidence="1 2" key="1">
    <citation type="submission" date="2016-08" db="EMBL/GenBank/DDBJ databases">
        <authorList>
            <person name="Seilhamer J.J."/>
        </authorList>
    </citation>
    <scope>NUCLEOTIDE SEQUENCE [LARGE SCALE GENOMIC DNA]</scope>
    <source>
        <strain evidence="1 2">IEBC_T61001</strain>
    </source>
</reference>